<evidence type="ECO:0000256" key="6">
    <source>
        <dbReference type="ARBA" id="ARBA00022723"/>
    </source>
</evidence>
<evidence type="ECO:0000256" key="1">
    <source>
        <dbReference type="ARBA" id="ARBA00001947"/>
    </source>
</evidence>
<evidence type="ECO:0000256" key="11">
    <source>
        <dbReference type="ARBA" id="ARBA00023136"/>
    </source>
</evidence>
<evidence type="ECO:0000256" key="10">
    <source>
        <dbReference type="ARBA" id="ARBA00023049"/>
    </source>
</evidence>
<comment type="subcellular location">
    <subcellularLocation>
        <location evidence="2">Cell membrane</location>
        <topology evidence="2">Multi-pass membrane protein</topology>
    </subcellularLocation>
</comment>
<dbReference type="RefSeq" id="WP_240132174.1">
    <property type="nucleotide sequence ID" value="NZ_JACSDI010000018.1"/>
</dbReference>
<keyword evidence="5 12" id="KW-0812">Transmembrane</keyword>
<accession>A0ABS9QZ99</accession>
<evidence type="ECO:0000256" key="3">
    <source>
        <dbReference type="ARBA" id="ARBA00022475"/>
    </source>
</evidence>
<protein>
    <submittedName>
        <fullName evidence="14">M48 family metallopeptidase</fullName>
    </submittedName>
</protein>
<evidence type="ECO:0000256" key="8">
    <source>
        <dbReference type="ARBA" id="ARBA00022833"/>
    </source>
</evidence>
<evidence type="ECO:0000313" key="15">
    <source>
        <dbReference type="Proteomes" id="UP000829384"/>
    </source>
</evidence>
<dbReference type="Gene3D" id="3.30.2010.10">
    <property type="entry name" value="Metalloproteases ('zincins'), catalytic domain"/>
    <property type="match status" value="1"/>
</dbReference>
<keyword evidence="7" id="KW-0378">Hydrolase</keyword>
<evidence type="ECO:0000256" key="7">
    <source>
        <dbReference type="ARBA" id="ARBA00022801"/>
    </source>
</evidence>
<keyword evidence="3" id="KW-1003">Cell membrane</keyword>
<dbReference type="Gene3D" id="3.30.700.10">
    <property type="entry name" value="Glycoprotein, Type 4 Pilin"/>
    <property type="match status" value="1"/>
</dbReference>
<keyword evidence="15" id="KW-1185">Reference proteome</keyword>
<keyword evidence="6" id="KW-0479">Metal-binding</keyword>
<dbReference type="Proteomes" id="UP000829384">
    <property type="component" value="Unassembled WGS sequence"/>
</dbReference>
<evidence type="ECO:0000256" key="5">
    <source>
        <dbReference type="ARBA" id="ARBA00022692"/>
    </source>
</evidence>
<keyword evidence="8" id="KW-0862">Zinc</keyword>
<keyword evidence="11 12" id="KW-0472">Membrane</keyword>
<dbReference type="SUPFAM" id="SSF54523">
    <property type="entry name" value="Pili subunits"/>
    <property type="match status" value="1"/>
</dbReference>
<feature type="transmembrane region" description="Helical" evidence="12">
    <location>
        <begin position="50"/>
        <end position="71"/>
    </location>
</feature>
<dbReference type="InterPro" id="IPR001915">
    <property type="entry name" value="Peptidase_M48"/>
</dbReference>
<evidence type="ECO:0000256" key="2">
    <source>
        <dbReference type="ARBA" id="ARBA00004651"/>
    </source>
</evidence>
<dbReference type="InterPro" id="IPR045584">
    <property type="entry name" value="Pilin-like"/>
</dbReference>
<feature type="transmembrane region" description="Helical" evidence="12">
    <location>
        <begin position="285"/>
        <end position="307"/>
    </location>
</feature>
<dbReference type="PANTHER" id="PTHR43221:SF1">
    <property type="entry name" value="PROTEASE HTPX"/>
    <property type="match status" value="1"/>
</dbReference>
<feature type="transmembrane region" description="Helical" evidence="12">
    <location>
        <begin position="25"/>
        <end position="44"/>
    </location>
</feature>
<evidence type="ECO:0000313" key="14">
    <source>
        <dbReference type="EMBL" id="MCG9965690.1"/>
    </source>
</evidence>
<feature type="domain" description="Peptidase M48" evidence="13">
    <location>
        <begin position="81"/>
        <end position="162"/>
    </location>
</feature>
<dbReference type="Pfam" id="PF01435">
    <property type="entry name" value="Peptidase_M48"/>
    <property type="match status" value="1"/>
</dbReference>
<dbReference type="CDD" id="cd07325">
    <property type="entry name" value="M48_Ste24p_like"/>
    <property type="match status" value="1"/>
</dbReference>
<sequence length="449" mass="49993">MEQAITAGNNHPIQMADTVYSKEKSLFAILAIISGLIWAVLILATKGIALIYVLMFFIIYLFTHSAFISYIKGTAVEISPEQFPDLHKQYLACCERLEIKEAPRAYLLAADGMLNALATRFLRHNYIVLFSSIVDALESDKDAINFYIGHELGHIRRNHIGKEPLLVFATWLPLIGAAYARACEYTCDLHGLRCCNSLRSATNAVAVLAAGVEQWKRMNVDQYIRQTQESSGFWMSFHELNSSYPWLTKRMARVQATAQGKMYAAPSRSVFAYLFSLFMPRMGTAGGGIIILAAIIGVAAAVAIPAYKEYHEKIGEEFGYSQDMGNSMTQQSDTQPPEPAPVPNTALAIEHIDQLRQSLIPVTDALTQYYQSTNAWPTEPEVLGLTDEQLSTFTLYTNPVISFDAGEALGNYQGSSVYLRLEVDEQNNITWICYSNIIPDEYLPADCQG</sequence>
<proteinExistence type="predicted"/>
<keyword evidence="4" id="KW-0645">Protease</keyword>
<dbReference type="PANTHER" id="PTHR43221">
    <property type="entry name" value="PROTEASE HTPX"/>
    <property type="match status" value="1"/>
</dbReference>
<name>A0ABS9QZ99_9GAMM</name>
<evidence type="ECO:0000256" key="9">
    <source>
        <dbReference type="ARBA" id="ARBA00022989"/>
    </source>
</evidence>
<dbReference type="InterPro" id="IPR050083">
    <property type="entry name" value="HtpX_protease"/>
</dbReference>
<gene>
    <name evidence="14" type="ORF">H9J30_17465</name>
</gene>
<evidence type="ECO:0000259" key="13">
    <source>
        <dbReference type="Pfam" id="PF01435"/>
    </source>
</evidence>
<comment type="caution">
    <text evidence="14">The sequence shown here is derived from an EMBL/GenBank/DDBJ whole genome shotgun (WGS) entry which is preliminary data.</text>
</comment>
<reference evidence="14 15" key="1">
    <citation type="submission" date="2020-08" db="EMBL/GenBank/DDBJ databases">
        <title>Whole genome sequence of Shewanella sp strain PS-2.</title>
        <authorList>
            <person name="Das S.K."/>
        </authorList>
    </citation>
    <scope>NUCLEOTIDE SEQUENCE [LARGE SCALE GENOMIC DNA]</scope>
    <source>
        <strain evidence="14 15">PS-2</strain>
    </source>
</reference>
<keyword evidence="9 12" id="KW-1133">Transmembrane helix</keyword>
<organism evidence="14 15">
    <name type="scientific">Shewanella cutis</name>
    <dbReference type="NCBI Taxonomy" id="2766780"/>
    <lineage>
        <taxon>Bacteria</taxon>
        <taxon>Pseudomonadati</taxon>
        <taxon>Pseudomonadota</taxon>
        <taxon>Gammaproteobacteria</taxon>
        <taxon>Alteromonadales</taxon>
        <taxon>Shewanellaceae</taxon>
        <taxon>Shewanella</taxon>
    </lineage>
</organism>
<comment type="cofactor">
    <cofactor evidence="1">
        <name>Zn(2+)</name>
        <dbReference type="ChEBI" id="CHEBI:29105"/>
    </cofactor>
</comment>
<evidence type="ECO:0000256" key="12">
    <source>
        <dbReference type="SAM" id="Phobius"/>
    </source>
</evidence>
<evidence type="ECO:0000256" key="4">
    <source>
        <dbReference type="ARBA" id="ARBA00022670"/>
    </source>
</evidence>
<keyword evidence="10" id="KW-0482">Metalloprotease</keyword>
<dbReference type="EMBL" id="JACSDI010000018">
    <property type="protein sequence ID" value="MCG9965690.1"/>
    <property type="molecule type" value="Genomic_DNA"/>
</dbReference>